<accession>A0A069PMY5</accession>
<dbReference type="EMBL" id="JFHC01000020">
    <property type="protein sequence ID" value="KDR42053.1"/>
    <property type="molecule type" value="Genomic_DNA"/>
</dbReference>
<comment type="caution">
    <text evidence="1">The sequence shown here is derived from an EMBL/GenBank/DDBJ whole genome shotgun (WGS) entry which is preliminary data.</text>
</comment>
<dbReference type="Proteomes" id="UP000027466">
    <property type="component" value="Unassembled WGS sequence"/>
</dbReference>
<dbReference type="Gene3D" id="3.40.630.10">
    <property type="entry name" value="Zn peptidases"/>
    <property type="match status" value="1"/>
</dbReference>
<proteinExistence type="predicted"/>
<organism evidence="1 2">
    <name type="scientific">Caballeronia glathei</name>
    <dbReference type="NCBI Taxonomy" id="60547"/>
    <lineage>
        <taxon>Bacteria</taxon>
        <taxon>Pseudomonadati</taxon>
        <taxon>Pseudomonadota</taxon>
        <taxon>Betaproteobacteria</taxon>
        <taxon>Burkholderiales</taxon>
        <taxon>Burkholderiaceae</taxon>
        <taxon>Caballeronia</taxon>
    </lineage>
</organism>
<reference evidence="1 2" key="1">
    <citation type="submission" date="2014-03" db="EMBL/GenBank/DDBJ databases">
        <title>Draft Genome Sequences of Four Burkholderia Strains.</title>
        <authorList>
            <person name="Liu X.Y."/>
            <person name="Li C.X."/>
            <person name="Xu J.H."/>
        </authorList>
    </citation>
    <scope>NUCLEOTIDE SEQUENCE [LARGE SCALE GENOMIC DNA]</scope>
    <source>
        <strain evidence="1 2">DSM 50014</strain>
    </source>
</reference>
<evidence type="ECO:0000313" key="2">
    <source>
        <dbReference type="Proteomes" id="UP000027466"/>
    </source>
</evidence>
<evidence type="ECO:0000313" key="1">
    <source>
        <dbReference type="EMBL" id="KDR42053.1"/>
    </source>
</evidence>
<dbReference type="CDD" id="cd06233">
    <property type="entry name" value="M14-like"/>
    <property type="match status" value="1"/>
</dbReference>
<evidence type="ECO:0008006" key="3">
    <source>
        <dbReference type="Google" id="ProtNLM"/>
    </source>
</evidence>
<sequence length="364" mass="39000">MNPASCFSASYREARERFLRLAAARSVTVDSRVLPRLTGLEGEPLATDVVRLGPAGARRLLVLTSGTHGVEGFCGSAAQLALLDDPALDPLLAKLGVAILFVHAINPYGFSFLSRTTEANVDLNRNSVDFGAPLPRNPAYDEVHGLLVPEAWPPSPANAAAIRQYIETRGEWAYQQAVTTGQYTHPHGMFFGGSEPAWSTTTLRELLADYGEACESIGWIDFHTGLGPPGFGAKISVGSGGSGELRRARSWWGADVTSPLDGTSIAADVAGPVSEVLRQTCAHAANAAIAIEYGTVPLTDMLHMLRADVWLRHHPQAPEALQAEIRADMRSAFCLDDDGWKGMVVGQAQVAVLQALYGLSRETR</sequence>
<gene>
    <name evidence="1" type="ORF">BG61_12995</name>
</gene>
<dbReference type="STRING" id="60547.GCA_000751215_04538"/>
<dbReference type="AlphaFoldDB" id="A0A069PMY5"/>
<dbReference type="Pfam" id="PF10994">
    <property type="entry name" value="DUF2817"/>
    <property type="match status" value="1"/>
</dbReference>
<dbReference type="RefSeq" id="WP_035935679.1">
    <property type="nucleotide sequence ID" value="NZ_CADFFX010000002.1"/>
</dbReference>
<dbReference type="SUPFAM" id="SSF53187">
    <property type="entry name" value="Zn-dependent exopeptidases"/>
    <property type="match status" value="1"/>
</dbReference>
<name>A0A069PMY5_9BURK</name>
<dbReference type="InterPro" id="IPR021259">
    <property type="entry name" value="DUF2817"/>
</dbReference>
<keyword evidence="2" id="KW-1185">Reference proteome</keyword>
<protein>
    <recommendedName>
        <fullName evidence="3">DUF2817 domain-containing protein</fullName>
    </recommendedName>
</protein>